<feature type="compositionally biased region" description="Basic and acidic residues" evidence="1">
    <location>
        <begin position="35"/>
        <end position="63"/>
    </location>
</feature>
<dbReference type="Pfam" id="PF01522">
    <property type="entry name" value="Polysacc_deac_1"/>
    <property type="match status" value="1"/>
</dbReference>
<reference evidence="4 5" key="1">
    <citation type="submission" date="2013-02" db="EMBL/GenBank/DDBJ databases">
        <title>The Genome Sequence of Lactobacillus catenaformis F0143.</title>
        <authorList>
            <consortium name="The Broad Institute Genome Sequencing Platform"/>
            <person name="Earl A."/>
            <person name="Ward D."/>
            <person name="Feldgarden M."/>
            <person name="Gevers D."/>
            <person name="Izard J."/>
            <person name="Blanton J.M."/>
            <person name="Mathney J."/>
            <person name="Dewhirst F.E."/>
            <person name="Young S.K."/>
            <person name="Zeng Q."/>
            <person name="Gargeya S."/>
            <person name="Fitzgerald M."/>
            <person name="Haas B."/>
            <person name="Abouelleil A."/>
            <person name="Alvarado L."/>
            <person name="Arachchi H.M."/>
            <person name="Berlin A."/>
            <person name="Chapman S.B."/>
            <person name="Gearin G."/>
            <person name="Goldberg J."/>
            <person name="Griggs A."/>
            <person name="Gujja S."/>
            <person name="Hansen M."/>
            <person name="Heiman D."/>
            <person name="Howarth C."/>
            <person name="Larimer J."/>
            <person name="Lui A."/>
            <person name="MacDonald P.J.P."/>
            <person name="McCowen C."/>
            <person name="Montmayeur A."/>
            <person name="Murphy C."/>
            <person name="Neiman D."/>
            <person name="Pearson M."/>
            <person name="Priest M."/>
            <person name="Roberts A."/>
            <person name="Saif S."/>
            <person name="Shea T."/>
            <person name="Sisk P."/>
            <person name="Stolte C."/>
            <person name="Sykes S."/>
            <person name="Wortman J."/>
            <person name="Nusbaum C."/>
            <person name="Birren B."/>
        </authorList>
    </citation>
    <scope>NUCLEOTIDE SEQUENCE [LARGE SCALE GENOMIC DNA]</scope>
    <source>
        <strain evidence="4 5">OT 569</strain>
    </source>
</reference>
<protein>
    <recommendedName>
        <fullName evidence="3">NodB homology domain-containing protein</fullName>
    </recommendedName>
</protein>
<feature type="chain" id="PRO_5039595051" description="NodB homology domain-containing protein" evidence="2">
    <location>
        <begin position="27"/>
        <end position="276"/>
    </location>
</feature>
<evidence type="ECO:0000313" key="5">
    <source>
        <dbReference type="Proteomes" id="UP000011758"/>
    </source>
</evidence>
<dbReference type="InterPro" id="IPR050248">
    <property type="entry name" value="Polysacc_deacetylase_ArnD"/>
</dbReference>
<evidence type="ECO:0000256" key="1">
    <source>
        <dbReference type="SAM" id="MobiDB-lite"/>
    </source>
</evidence>
<evidence type="ECO:0000259" key="3">
    <source>
        <dbReference type="PROSITE" id="PS51677"/>
    </source>
</evidence>
<gene>
    <name evidence="4" type="ORF">HMPREF9943_00525</name>
</gene>
<dbReference type="GO" id="GO:0016810">
    <property type="term" value="F:hydrolase activity, acting on carbon-nitrogen (but not peptide) bonds"/>
    <property type="evidence" value="ECO:0007669"/>
    <property type="project" value="InterPro"/>
</dbReference>
<dbReference type="PATRIC" id="fig|999415.3.peg.523"/>
<dbReference type="Proteomes" id="UP000011758">
    <property type="component" value="Unassembled WGS sequence"/>
</dbReference>
<dbReference type="EMBL" id="AGEJ01000010">
    <property type="protein sequence ID" value="EMD17154.1"/>
    <property type="molecule type" value="Genomic_DNA"/>
</dbReference>
<dbReference type="InterPro" id="IPR011330">
    <property type="entry name" value="Glyco_hydro/deAcase_b/a-brl"/>
</dbReference>
<sequence length="276" mass="31776">MNYSKTKNRMTIFLSILCVISLSLFGCSQKKPVKTQKETEKKTDSAIKKKEETQKKKTEETKKTNTTNTGEKICYITIDDGPTNVTPHILDVLDKYNVKATFFVIGATSKYSHYIKNIKERGHAIGAHSYSHDYKYIYASKENFYKDFNKIQTLIKKYTGTDTKLFRFPGGSSNAISKKYCKGIMTYLTKDLLKKGYNYVDWNVSTGDATLKPLSKAKLLRNIKTSQKNVVLLMHDRPESSAYQNLSSIIEYYKNQGYTFKTLDQTNYTFHHQVNN</sequence>
<dbReference type="PROSITE" id="PS51677">
    <property type="entry name" value="NODB"/>
    <property type="match status" value="1"/>
</dbReference>
<dbReference type="InterPro" id="IPR002509">
    <property type="entry name" value="NODB_dom"/>
</dbReference>
<feature type="domain" description="NodB homology" evidence="3">
    <location>
        <begin position="72"/>
        <end position="261"/>
    </location>
</feature>
<proteinExistence type="predicted"/>
<dbReference type="CDD" id="cd10944">
    <property type="entry name" value="CE4_SmPgdA_like"/>
    <property type="match status" value="1"/>
</dbReference>
<evidence type="ECO:0000313" key="4">
    <source>
        <dbReference type="EMBL" id="EMD17154.1"/>
    </source>
</evidence>
<dbReference type="PANTHER" id="PTHR10587">
    <property type="entry name" value="GLYCOSYL TRANSFERASE-RELATED"/>
    <property type="match status" value="1"/>
</dbReference>
<name>M2PNJ0_9FIRM</name>
<feature type="region of interest" description="Disordered" evidence="1">
    <location>
        <begin position="35"/>
        <end position="64"/>
    </location>
</feature>
<accession>M2PNJ0</accession>
<keyword evidence="5" id="KW-1185">Reference proteome</keyword>
<dbReference type="GO" id="GO:0005975">
    <property type="term" value="P:carbohydrate metabolic process"/>
    <property type="evidence" value="ECO:0007669"/>
    <property type="project" value="InterPro"/>
</dbReference>
<dbReference type="RefSeq" id="WP_004801727.1">
    <property type="nucleotide sequence ID" value="NZ_KB446647.1"/>
</dbReference>
<dbReference type="BioCyc" id="ECAT999415-HMP:GTTI-542-MONOMER"/>
<dbReference type="PANTHER" id="PTHR10587:SF125">
    <property type="entry name" value="POLYSACCHARIDE DEACETYLASE YHEN-RELATED"/>
    <property type="match status" value="1"/>
</dbReference>
<dbReference type="eggNOG" id="COG0726">
    <property type="taxonomic scope" value="Bacteria"/>
</dbReference>
<organism evidence="4 5">
    <name type="scientific">Eggerthia catenaformis OT 569 = DSM 20559</name>
    <dbReference type="NCBI Taxonomy" id="999415"/>
    <lineage>
        <taxon>Bacteria</taxon>
        <taxon>Bacillati</taxon>
        <taxon>Bacillota</taxon>
        <taxon>Erysipelotrichia</taxon>
        <taxon>Erysipelotrichales</taxon>
        <taxon>Coprobacillaceae</taxon>
        <taxon>Eggerthia</taxon>
    </lineage>
</organism>
<feature type="signal peptide" evidence="2">
    <location>
        <begin position="1"/>
        <end position="26"/>
    </location>
</feature>
<dbReference type="Gene3D" id="3.20.20.370">
    <property type="entry name" value="Glycoside hydrolase/deacetylase"/>
    <property type="match status" value="1"/>
</dbReference>
<dbReference type="OrthoDB" id="9806342at2"/>
<keyword evidence="2" id="KW-0732">Signal</keyword>
<comment type="caution">
    <text evidence="4">The sequence shown here is derived from an EMBL/GenBank/DDBJ whole genome shotgun (WGS) entry which is preliminary data.</text>
</comment>
<dbReference type="SUPFAM" id="SSF88713">
    <property type="entry name" value="Glycoside hydrolase/deacetylase"/>
    <property type="match status" value="1"/>
</dbReference>
<dbReference type="AlphaFoldDB" id="M2PNJ0"/>
<dbReference type="STRING" id="999415.HMPREF9943_00525"/>
<evidence type="ECO:0000256" key="2">
    <source>
        <dbReference type="SAM" id="SignalP"/>
    </source>
</evidence>
<dbReference type="PROSITE" id="PS51257">
    <property type="entry name" value="PROKAR_LIPOPROTEIN"/>
    <property type="match status" value="1"/>
</dbReference>